<dbReference type="Proteomes" id="UP000663869">
    <property type="component" value="Unassembled WGS sequence"/>
</dbReference>
<feature type="compositionally biased region" description="Polar residues" evidence="6">
    <location>
        <begin position="37"/>
        <end position="49"/>
    </location>
</feature>
<feature type="region of interest" description="Disordered" evidence="6">
    <location>
        <begin position="518"/>
        <end position="558"/>
    </location>
</feature>
<evidence type="ECO:0000256" key="5">
    <source>
        <dbReference type="SAM" id="Coils"/>
    </source>
</evidence>
<dbReference type="GO" id="GO:0007015">
    <property type="term" value="P:actin filament organization"/>
    <property type="evidence" value="ECO:0007669"/>
    <property type="project" value="TreeGrafter"/>
</dbReference>
<feature type="region of interest" description="Disordered" evidence="6">
    <location>
        <begin position="217"/>
        <end position="237"/>
    </location>
</feature>
<evidence type="ECO:0000313" key="9">
    <source>
        <dbReference type="EMBL" id="CAF4240542.1"/>
    </source>
</evidence>
<dbReference type="GO" id="GO:0043296">
    <property type="term" value="C:apical junction complex"/>
    <property type="evidence" value="ECO:0007669"/>
    <property type="project" value="TreeGrafter"/>
</dbReference>
<feature type="compositionally biased region" description="Basic and acidic residues" evidence="6">
    <location>
        <begin position="541"/>
        <end position="555"/>
    </location>
</feature>
<evidence type="ECO:0000256" key="2">
    <source>
        <dbReference type="ARBA" id="ARBA00006469"/>
    </source>
</evidence>
<feature type="compositionally biased region" description="Polar residues" evidence="6">
    <location>
        <begin position="477"/>
        <end position="487"/>
    </location>
</feature>
<evidence type="ECO:0000256" key="6">
    <source>
        <dbReference type="SAM" id="MobiDB-lite"/>
    </source>
</evidence>
<feature type="compositionally biased region" description="Basic and acidic residues" evidence="6">
    <location>
        <begin position="490"/>
        <end position="499"/>
    </location>
</feature>
<evidence type="ECO:0000313" key="10">
    <source>
        <dbReference type="Proteomes" id="UP000663869"/>
    </source>
</evidence>
<feature type="compositionally biased region" description="Polar residues" evidence="6">
    <location>
        <begin position="955"/>
        <end position="974"/>
    </location>
</feature>
<dbReference type="GO" id="GO:0016324">
    <property type="term" value="C:apical plasma membrane"/>
    <property type="evidence" value="ECO:0007669"/>
    <property type="project" value="TreeGrafter"/>
</dbReference>
<feature type="compositionally biased region" description="Low complexity" evidence="6">
    <location>
        <begin position="1452"/>
        <end position="1469"/>
    </location>
</feature>
<feature type="compositionally biased region" description="Low complexity" evidence="6">
    <location>
        <begin position="518"/>
        <end position="528"/>
    </location>
</feature>
<comment type="subcellular location">
    <subcellularLocation>
        <location evidence="1">Cytoplasm</location>
        <location evidence="1">Cytoskeleton</location>
    </subcellularLocation>
</comment>
<feature type="compositionally biased region" description="Polar residues" evidence="6">
    <location>
        <begin position="175"/>
        <end position="188"/>
    </location>
</feature>
<reference evidence="8" key="1">
    <citation type="submission" date="2021-02" db="EMBL/GenBank/DDBJ databases">
        <authorList>
            <person name="Nowell W R."/>
        </authorList>
    </citation>
    <scope>NUCLEOTIDE SEQUENCE</scope>
</reference>
<feature type="region of interest" description="Disordered" evidence="6">
    <location>
        <begin position="281"/>
        <end position="331"/>
    </location>
</feature>
<feature type="region of interest" description="Disordered" evidence="6">
    <location>
        <begin position="477"/>
        <end position="499"/>
    </location>
</feature>
<feature type="coiled-coil region" evidence="5">
    <location>
        <begin position="1487"/>
        <end position="1514"/>
    </location>
</feature>
<feature type="compositionally biased region" description="Low complexity" evidence="6">
    <location>
        <begin position="903"/>
        <end position="922"/>
    </location>
</feature>
<name>A0A818DH09_9BILA</name>
<keyword evidence="5" id="KW-0175">Coiled coil</keyword>
<dbReference type="PROSITE" id="PS51307">
    <property type="entry name" value="ASD2"/>
    <property type="match status" value="1"/>
</dbReference>
<dbReference type="EMBL" id="CAJNYU010001455">
    <property type="protein sequence ID" value="CAF3440641.1"/>
    <property type="molecule type" value="Genomic_DNA"/>
</dbReference>
<feature type="compositionally biased region" description="Low complexity" evidence="6">
    <location>
        <begin position="108"/>
        <end position="120"/>
    </location>
</feature>
<feature type="compositionally biased region" description="Low complexity" evidence="6">
    <location>
        <begin position="224"/>
        <end position="237"/>
    </location>
</feature>
<feature type="region of interest" description="Disordered" evidence="6">
    <location>
        <begin position="1127"/>
        <end position="1150"/>
    </location>
</feature>
<organism evidence="8 10">
    <name type="scientific">Rotaria socialis</name>
    <dbReference type="NCBI Taxonomy" id="392032"/>
    <lineage>
        <taxon>Eukaryota</taxon>
        <taxon>Metazoa</taxon>
        <taxon>Spiralia</taxon>
        <taxon>Gnathifera</taxon>
        <taxon>Rotifera</taxon>
        <taxon>Eurotatoria</taxon>
        <taxon>Bdelloidea</taxon>
        <taxon>Philodinida</taxon>
        <taxon>Philodinidae</taxon>
        <taxon>Rotaria</taxon>
    </lineage>
</organism>
<feature type="region of interest" description="Disordered" evidence="6">
    <location>
        <begin position="390"/>
        <end position="411"/>
    </location>
</feature>
<protein>
    <recommendedName>
        <fullName evidence="7">ASD2 domain-containing protein</fullName>
    </recommendedName>
</protein>
<feature type="region of interest" description="Disordered" evidence="6">
    <location>
        <begin position="85"/>
        <end position="129"/>
    </location>
</feature>
<gene>
    <name evidence="8" type="ORF">FME351_LOCUS12621</name>
    <name evidence="9" type="ORF">TSG867_LOCUS2442</name>
</gene>
<feature type="coiled-coil region" evidence="5">
    <location>
        <begin position="1634"/>
        <end position="1661"/>
    </location>
</feature>
<feature type="domain" description="ASD2" evidence="7">
    <location>
        <begin position="1373"/>
        <end position="1663"/>
    </location>
</feature>
<feature type="compositionally biased region" description="Polar residues" evidence="6">
    <location>
        <begin position="390"/>
        <end position="399"/>
    </location>
</feature>
<feature type="region of interest" description="Disordered" evidence="6">
    <location>
        <begin position="17"/>
        <end position="56"/>
    </location>
</feature>
<accession>A0A818DH09</accession>
<comment type="caution">
    <text evidence="8">The sequence shown here is derived from an EMBL/GenBank/DDBJ whole genome shotgun (WGS) entry which is preliminary data.</text>
</comment>
<dbReference type="PANTHER" id="PTHR15012:SF32">
    <property type="entry name" value="PROTEIN SHROOM"/>
    <property type="match status" value="1"/>
</dbReference>
<feature type="compositionally biased region" description="Polar residues" evidence="6">
    <location>
        <begin position="529"/>
        <end position="539"/>
    </location>
</feature>
<dbReference type="Proteomes" id="UP000663862">
    <property type="component" value="Unassembled WGS sequence"/>
</dbReference>
<dbReference type="Gene3D" id="6.10.250.3120">
    <property type="match status" value="1"/>
</dbReference>
<feature type="region of interest" description="Disordered" evidence="6">
    <location>
        <begin position="902"/>
        <end position="976"/>
    </location>
</feature>
<feature type="compositionally biased region" description="Low complexity" evidence="6">
    <location>
        <begin position="931"/>
        <end position="954"/>
    </location>
</feature>
<feature type="compositionally biased region" description="Low complexity" evidence="6">
    <location>
        <begin position="297"/>
        <end position="310"/>
    </location>
</feature>
<feature type="region of interest" description="Disordered" evidence="6">
    <location>
        <begin position="589"/>
        <end position="608"/>
    </location>
</feature>
<dbReference type="InterPro" id="IPR014799">
    <property type="entry name" value="ASD2_dom"/>
</dbReference>
<sequence>MRVLETKCDNTEVVIDEKEKKTSSISSVPSSERRSSLQCHTLRQENMPSSKDKPSAPSEYIYTEIVKAIGNNEFIEEKRLLKRASWGPTAQQEHGLPPTGRRSDNEQTTTTTTTTTATTTSNRNATRVRMRPKVTRYFQPQQQQQPRYQQFLFGRPLSLNERYDRPLLDAPQKKLPNSSLNHQNNDNFSNKRHESSSSISPLSVDTITQIAPRALSPMDSNDFASDTSAASSVTTTTTTNTLTSISSIIPSRTSRRTSFNNIERIQSPTKRPLLSEYQQKHSTRIDYKSLPPANTVSSSSPISPSASITSFTYPKGHEQSLSSTKGSSLNQYPEFTSQTLTADTSRNNIGPTATITTCRIMTMSMSPNRYHNQTRSAKAIITSSQISPTTNVTITTNNGDGLKPPEHQDQKESTMVCSNGCLKSPTNTNTNNNNRIKKSVHFDWHLPKEILRSRSPIPVDTDCISNYEQTVTIASSSALSHGNGNSVDNDEQKKRYDDQRDVGALREKERIETTSRTITTNPLTTTTTNVRSFSLSPSPLSKRESSDSRPCREEEKENVDEPYCTTSQRVTTAAHLHCTITAATVTFNDGSNNVSQKKESNGTNNFNANLLNRQTSSFDKPMPLNSLLVKTSSLNTIINPQQSPLPSSSSSSSSSPSAATTTTTTTKAKKLLSNGFLNFIGRSNSSNNKSSKSTEENKQLRRASSTQLRAQRKAKQQTTLTTRTNGNKRLSTDVESLLPVSSINSNHCEISKEDIHKFDKVTANNNNERQSLISLVSTSIDKNINGTSSSSIDSSIPPCTNTSINNTSLSMSTKSTTTTIIKPDEGDSLNNGLLFRPVTDPKCDYVLHDHQKTSKEPFFLSPSKSSGNGDESTVIQTSTLIISTPPQYHYYLYPPVNNTNILSSSSSSSPSSTSSSSSLSSSKTNPKIMLTTNRTISNVSINSVSTNSSSSYRSFESQSQTHDNEYQQSSQNPPNCDDDTVSHLTYSVANNNNKTRQKRVIQSALIDWKMKSSSEINHDSAIVATATTKPVILSDSVQAFWPPPPSPSILDKDSELTITNSSSTITERPKQSESIPIPNNMISSSSHNDSINVNHIDILSTNEEIGSYSEQHTFTNGCLRNASHTSLEDTQASYTERLREKSRSIPMNGNNDMFSYLTRSISKDALHNCHLRPNTNLTITEFPLTNETIVRPKSASQQTRTSSSSTSQQQQKQRENSENDFQSKREFFENRIYTDNISTNSSLTSIPANILPTKPKIYTLSPSSSQINNTSFLQHATINNNAQRNITRRSWNDLSFRQLPPTPSPPSSEQYFDAVSNPTSFPPPPTIRKPVRLVKTAQQCPSPINELFSTNRPLATPKTYSLAKPGLFSASPVNSYQKLPNKSSNSFRRFQPRDENDLQFNLKEFALRYSHNNSLSELQRLMLSNKQHLSTDFTRGLFPIPDRLRRIRSRQSSGGDTSSITTSSNSSSDYIHRTVSNDSCIFDDDTCRQVDDLLTNLKKRRQILKENQRTINEEIEDNKNLGIKLLNIIESNAESSEIEKFKLHIDEIDTITSILLKLSTRLARVENDLLMISSSNEHTKASLIERREKAQQKHDEAKSLKDGIDRRSRTVTNILRKYFSNEQYDDYEHFIRMKSTLSLDAKDLEENISTTEKQIEILNHISLSDLSTSNNAESSLQTNSFHAISSTT</sequence>
<keyword evidence="4" id="KW-0206">Cytoskeleton</keyword>
<feature type="compositionally biased region" description="Low complexity" evidence="6">
    <location>
        <begin position="1193"/>
        <end position="1211"/>
    </location>
</feature>
<dbReference type="Pfam" id="PF08687">
    <property type="entry name" value="ASD2"/>
    <property type="match status" value="1"/>
</dbReference>
<feature type="region of interest" description="Disordered" evidence="6">
    <location>
        <begin position="679"/>
        <end position="731"/>
    </location>
</feature>
<keyword evidence="3" id="KW-0963">Cytoplasm</keyword>
<dbReference type="GO" id="GO:0051015">
    <property type="term" value="F:actin filament binding"/>
    <property type="evidence" value="ECO:0007669"/>
    <property type="project" value="InterPro"/>
</dbReference>
<dbReference type="GO" id="GO:0005912">
    <property type="term" value="C:adherens junction"/>
    <property type="evidence" value="ECO:0007669"/>
    <property type="project" value="TreeGrafter"/>
</dbReference>
<feature type="compositionally biased region" description="Polar residues" evidence="6">
    <location>
        <begin position="319"/>
        <end position="331"/>
    </location>
</feature>
<feature type="region of interest" description="Disordered" evidence="6">
    <location>
        <begin position="1188"/>
        <end position="1223"/>
    </location>
</feature>
<feature type="compositionally biased region" description="Polar residues" evidence="6">
    <location>
        <begin position="716"/>
        <end position="729"/>
    </location>
</feature>
<feature type="region of interest" description="Disordered" evidence="6">
    <location>
        <begin position="638"/>
        <end position="666"/>
    </location>
</feature>
<dbReference type="GO" id="GO:0030864">
    <property type="term" value="C:cortical actin cytoskeleton"/>
    <property type="evidence" value="ECO:0007669"/>
    <property type="project" value="TreeGrafter"/>
</dbReference>
<comment type="similarity">
    <text evidence="2">Belongs to the shroom family.</text>
</comment>
<proteinExistence type="inferred from homology"/>
<evidence type="ECO:0000313" key="8">
    <source>
        <dbReference type="EMBL" id="CAF3440641.1"/>
    </source>
</evidence>
<dbReference type="EMBL" id="CAJOBQ010000065">
    <property type="protein sequence ID" value="CAF4240542.1"/>
    <property type="molecule type" value="Genomic_DNA"/>
</dbReference>
<feature type="region of interest" description="Disordered" evidence="6">
    <location>
        <begin position="169"/>
        <end position="202"/>
    </location>
</feature>
<dbReference type="InterPro" id="IPR027685">
    <property type="entry name" value="Shroom_fam"/>
</dbReference>
<evidence type="ECO:0000259" key="7">
    <source>
        <dbReference type="PROSITE" id="PS51307"/>
    </source>
</evidence>
<feature type="compositionally biased region" description="Low complexity" evidence="6">
    <location>
        <begin position="644"/>
        <end position="666"/>
    </location>
</feature>
<feature type="region of interest" description="Disordered" evidence="6">
    <location>
        <begin position="1448"/>
        <end position="1470"/>
    </location>
</feature>
<dbReference type="PANTHER" id="PTHR15012">
    <property type="entry name" value="APICAL PROTEIN/SHROOM-RELATED"/>
    <property type="match status" value="1"/>
</dbReference>
<evidence type="ECO:0000256" key="4">
    <source>
        <dbReference type="ARBA" id="ARBA00023212"/>
    </source>
</evidence>
<evidence type="ECO:0000256" key="3">
    <source>
        <dbReference type="ARBA" id="ARBA00022490"/>
    </source>
</evidence>
<feature type="compositionally biased region" description="Basic and acidic residues" evidence="6">
    <location>
        <begin position="1212"/>
        <end position="1223"/>
    </location>
</feature>
<evidence type="ECO:0000256" key="1">
    <source>
        <dbReference type="ARBA" id="ARBA00004245"/>
    </source>
</evidence>
<feature type="coiled-coil region" evidence="5">
    <location>
        <begin position="1580"/>
        <end position="1607"/>
    </location>
</feature>